<name>A0A2A5WSH9_9GAMM</name>
<dbReference type="SUPFAM" id="SSF51197">
    <property type="entry name" value="Clavaminate synthase-like"/>
    <property type="match status" value="1"/>
</dbReference>
<dbReference type="Gene3D" id="2.60.120.620">
    <property type="entry name" value="q2cbj1_9rhob like domain"/>
    <property type="match status" value="1"/>
</dbReference>
<accession>A0A2A5WSH9</accession>
<dbReference type="AlphaFoldDB" id="A0A2A5WSH9"/>
<dbReference type="PANTHER" id="PTHR37563:SF2">
    <property type="entry name" value="PHYTANOYL-COA DIOXYGENASE FAMILY PROTEIN (AFU_ORTHOLOGUE AFUA_2G03330)"/>
    <property type="match status" value="1"/>
</dbReference>
<protein>
    <recommendedName>
        <fullName evidence="4">Phytanoyl-CoA dioxygenase</fullName>
    </recommendedName>
</protein>
<dbReference type="GO" id="GO:0016706">
    <property type="term" value="F:2-oxoglutarate-dependent dioxygenase activity"/>
    <property type="evidence" value="ECO:0007669"/>
    <property type="project" value="UniProtKB-ARBA"/>
</dbReference>
<gene>
    <name evidence="2" type="ORF">CNE99_05925</name>
</gene>
<evidence type="ECO:0000313" key="3">
    <source>
        <dbReference type="Proteomes" id="UP000219327"/>
    </source>
</evidence>
<dbReference type="Proteomes" id="UP000219327">
    <property type="component" value="Unassembled WGS sequence"/>
</dbReference>
<comment type="caution">
    <text evidence="2">The sequence shown here is derived from an EMBL/GenBank/DDBJ whole genome shotgun (WGS) entry which is preliminary data.</text>
</comment>
<organism evidence="2 3">
    <name type="scientific">OM182 bacterium MED-G24</name>
    <dbReference type="NCBI Taxonomy" id="1986255"/>
    <lineage>
        <taxon>Bacteria</taxon>
        <taxon>Pseudomonadati</taxon>
        <taxon>Pseudomonadota</taxon>
        <taxon>Gammaproteobacteria</taxon>
        <taxon>OMG group</taxon>
        <taxon>OM182 clade</taxon>
    </lineage>
</organism>
<evidence type="ECO:0000256" key="1">
    <source>
        <dbReference type="SAM" id="MobiDB-lite"/>
    </source>
</evidence>
<evidence type="ECO:0000313" key="2">
    <source>
        <dbReference type="EMBL" id="PDH39228.1"/>
    </source>
</evidence>
<dbReference type="Pfam" id="PF05721">
    <property type="entry name" value="PhyH"/>
    <property type="match status" value="1"/>
</dbReference>
<dbReference type="PANTHER" id="PTHR37563">
    <property type="entry name" value="PHYTANOYL-COA DIOXYGENASE FAMILY PROTEIN (AFU_ORTHOLOGUE AFUA_2G03330)"/>
    <property type="match status" value="1"/>
</dbReference>
<proteinExistence type="predicted"/>
<sequence>MALWALAGILLYKDPDTIDGICLEELTMLEIADDAEAADLALDDLGWVNRDATADDVVELRRHLQMRNGIRGLEVFTPDQVERVRDVFYRDGFVVVSDVLNADQLAFLREGVDREIHEIAKRDRYRVGNRGSHRYSFGGASRTGHQMHNLEWAMLIDLPTVTPILTALFDSADYISRGGGGDFCLPGAKEYQGLHSDMGDRKEFGAVTAGSFRDPRGLLTYRDLPCPYICCNFLTVDVNEINGATRQIPGTQHSHEPIPTLDTEPEWMKLSAVCPAPAGSVLIRDVRAWHGGTPNVSDHVRAIPNAEFYAPWFREPMPRSMPRRVYDTLSEHGKKVCRYIVAENHLVTGYRDDLGTGARNVRKNKRDGHETS</sequence>
<dbReference type="EMBL" id="NTKD01000027">
    <property type="protein sequence ID" value="PDH39228.1"/>
    <property type="molecule type" value="Genomic_DNA"/>
</dbReference>
<dbReference type="InterPro" id="IPR008775">
    <property type="entry name" value="Phytyl_CoA_dOase-like"/>
</dbReference>
<feature type="region of interest" description="Disordered" evidence="1">
    <location>
        <begin position="352"/>
        <end position="372"/>
    </location>
</feature>
<dbReference type="InterPro" id="IPR051961">
    <property type="entry name" value="Fungal_Metabolite_Diox"/>
</dbReference>
<reference evidence="2 3" key="1">
    <citation type="submission" date="2017-08" db="EMBL/GenBank/DDBJ databases">
        <title>Fine stratification of microbial communities through a metagenomic profile of the photic zone.</title>
        <authorList>
            <person name="Haro-Moreno J.M."/>
            <person name="Lopez-Perez M."/>
            <person name="De La Torre J."/>
            <person name="Picazo A."/>
            <person name="Camacho A."/>
            <person name="Rodriguez-Valera F."/>
        </authorList>
    </citation>
    <scope>NUCLEOTIDE SEQUENCE [LARGE SCALE GENOMIC DNA]</scope>
    <source>
        <strain evidence="2">MED-G24</strain>
    </source>
</reference>
<evidence type="ECO:0008006" key="4">
    <source>
        <dbReference type="Google" id="ProtNLM"/>
    </source>
</evidence>